<comment type="similarity">
    <text evidence="1">Belongs to the NAD(P)H dehydrogenase (quinone) family.</text>
</comment>
<dbReference type="EC" id="1.7.1.17" evidence="4"/>
<proteinExistence type="inferred from homology"/>
<evidence type="ECO:0000313" key="5">
    <source>
        <dbReference type="Proteomes" id="UP001199659"/>
    </source>
</evidence>
<dbReference type="RefSeq" id="WP_231827838.1">
    <property type="nucleotide sequence ID" value="NZ_CP087880.1"/>
</dbReference>
<keyword evidence="5" id="KW-1185">Reference proteome</keyword>
<dbReference type="NCBIfam" id="NF007280">
    <property type="entry name" value="PRK09739.1"/>
    <property type="match status" value="1"/>
</dbReference>
<accession>A0ABY3S506</accession>
<evidence type="ECO:0000259" key="3">
    <source>
        <dbReference type="Pfam" id="PF02525"/>
    </source>
</evidence>
<reference evidence="4 5" key="1">
    <citation type="journal article" date="2022" name="Int. J. Syst. Evol. Microbiol.">
        <title>Pseudocitrobacter corydidari sp. nov., isolated from the Asian emerald cockroach Corydidarum magnifica.</title>
        <authorList>
            <person name="Guzman J."/>
            <person name="Poehlein A."/>
            <person name="Glaeser S.P."/>
            <person name="Schwengers O."/>
            <person name="Blom J."/>
            <person name="Hollensteiner J."/>
            <person name="Kampfer P."/>
            <person name="Vilcinskas A."/>
        </authorList>
    </citation>
    <scope>NUCLEOTIDE SEQUENCE [LARGE SCALE GENOMIC DNA]</scope>
    <source>
        <strain evidence="4">G163CM</strain>
    </source>
</reference>
<dbReference type="EMBL" id="CP087880">
    <property type="protein sequence ID" value="UGS41193.1"/>
    <property type="molecule type" value="Genomic_DNA"/>
</dbReference>
<dbReference type="Pfam" id="PF02525">
    <property type="entry name" value="Flavodoxin_2"/>
    <property type="match status" value="1"/>
</dbReference>
<name>A0ABY3S506_9ENTR</name>
<dbReference type="Proteomes" id="UP001199659">
    <property type="component" value="Chromosome"/>
</dbReference>
<feature type="domain" description="Flavodoxin-like fold" evidence="3">
    <location>
        <begin position="5"/>
        <end position="174"/>
    </location>
</feature>
<dbReference type="Gene3D" id="3.40.50.360">
    <property type="match status" value="1"/>
</dbReference>
<keyword evidence="2 4" id="KW-0560">Oxidoreductase</keyword>
<dbReference type="GO" id="GO:0016491">
    <property type="term" value="F:oxidoreductase activity"/>
    <property type="evidence" value="ECO:0007669"/>
    <property type="project" value="UniProtKB-KW"/>
</dbReference>
<dbReference type="PANTHER" id="PTHR10204:SF34">
    <property type="entry name" value="NAD(P)H DEHYDROGENASE [QUINONE] 1 ISOFORM 1"/>
    <property type="match status" value="1"/>
</dbReference>
<dbReference type="InterPro" id="IPR051545">
    <property type="entry name" value="NAD(P)H_dehydrogenase_qn"/>
</dbReference>
<evidence type="ECO:0000313" key="4">
    <source>
        <dbReference type="EMBL" id="UGS41193.1"/>
    </source>
</evidence>
<sequence>MKTENIYLVWAHPRRDSLTAHIVDEIRRQSTSRQMKVTELDLYRRNVNPVMMQEDEPDWQDSTKRYTPDVHSLFAEMQGHDTLVVVFPVWWYSFPAILKGYLDRVWNNGLAYGDGHKLPVTKIRWVALVGGEGKSFIEMGWEKNMTDYLVNMCSYLGIEDAEVTFLFDTLSAKPEHFPLLFSQVQEMVNAL</sequence>
<evidence type="ECO:0000256" key="2">
    <source>
        <dbReference type="ARBA" id="ARBA00023002"/>
    </source>
</evidence>
<dbReference type="InterPro" id="IPR029039">
    <property type="entry name" value="Flavoprotein-like_sf"/>
</dbReference>
<evidence type="ECO:0000256" key="1">
    <source>
        <dbReference type="ARBA" id="ARBA00006252"/>
    </source>
</evidence>
<dbReference type="SUPFAM" id="SSF52218">
    <property type="entry name" value="Flavoproteins"/>
    <property type="match status" value="1"/>
</dbReference>
<organism evidence="4 5">
    <name type="scientific">Pseudocitrobacter corydidari</name>
    <dbReference type="NCBI Taxonomy" id="2891570"/>
    <lineage>
        <taxon>Bacteria</taxon>
        <taxon>Pseudomonadati</taxon>
        <taxon>Pseudomonadota</taxon>
        <taxon>Gammaproteobacteria</taxon>
        <taxon>Enterobacterales</taxon>
        <taxon>Enterobacteriaceae</taxon>
        <taxon>Pseudocitrobacter</taxon>
    </lineage>
</organism>
<dbReference type="InterPro" id="IPR003680">
    <property type="entry name" value="Flavodoxin_fold"/>
</dbReference>
<gene>
    <name evidence="4" type="primary">azoR_2</name>
    <name evidence="4" type="ORF">G163CM_18950</name>
</gene>
<dbReference type="PANTHER" id="PTHR10204">
    <property type="entry name" value="NAD P H OXIDOREDUCTASE-RELATED"/>
    <property type="match status" value="1"/>
</dbReference>
<protein>
    <submittedName>
        <fullName evidence="4">FMN-dependent NADH-azoreductase</fullName>
        <ecNumber evidence="4">1.7.1.17</ecNumber>
    </submittedName>
</protein>